<feature type="signal peptide" evidence="7">
    <location>
        <begin position="1"/>
        <end position="20"/>
    </location>
</feature>
<keyword evidence="9" id="KW-1185">Reference proteome</keyword>
<reference evidence="8" key="1">
    <citation type="submission" date="2020-05" db="EMBL/GenBank/DDBJ databases">
        <title>Phylogenomic resolution of chytrid fungi.</title>
        <authorList>
            <person name="Stajich J.E."/>
            <person name="Amses K."/>
            <person name="Simmons R."/>
            <person name="Seto K."/>
            <person name="Myers J."/>
            <person name="Bonds A."/>
            <person name="Quandt C.A."/>
            <person name="Barry K."/>
            <person name="Liu P."/>
            <person name="Grigoriev I."/>
            <person name="Longcore J.E."/>
            <person name="James T.Y."/>
        </authorList>
    </citation>
    <scope>NUCLEOTIDE SEQUENCE</scope>
    <source>
        <strain evidence="8">JEL0476</strain>
    </source>
</reference>
<evidence type="ECO:0000313" key="8">
    <source>
        <dbReference type="EMBL" id="KAJ3210229.1"/>
    </source>
</evidence>
<accession>A0AAD5XT54</accession>
<dbReference type="GO" id="GO:0030896">
    <property type="term" value="C:checkpoint clamp complex"/>
    <property type="evidence" value="ECO:0007669"/>
    <property type="project" value="TreeGrafter"/>
</dbReference>
<dbReference type="PRINTS" id="PR01246">
    <property type="entry name" value="RAD1REPAIR"/>
</dbReference>
<gene>
    <name evidence="8" type="primary">RAD1</name>
    <name evidence="8" type="ORF">HK099_008345</name>
</gene>
<keyword evidence="5" id="KW-0539">Nucleus</keyword>
<dbReference type="GO" id="GO:0000077">
    <property type="term" value="P:DNA damage checkpoint signaling"/>
    <property type="evidence" value="ECO:0007669"/>
    <property type="project" value="InterPro"/>
</dbReference>
<evidence type="ECO:0000256" key="4">
    <source>
        <dbReference type="ARBA" id="ARBA00023204"/>
    </source>
</evidence>
<keyword evidence="6" id="KW-1133">Transmembrane helix</keyword>
<dbReference type="Proteomes" id="UP001211065">
    <property type="component" value="Unassembled WGS sequence"/>
</dbReference>
<name>A0AAD5XT54_9FUNG</name>
<keyword evidence="4" id="KW-0234">DNA repair</keyword>
<evidence type="ECO:0000256" key="1">
    <source>
        <dbReference type="ARBA" id="ARBA00004123"/>
    </source>
</evidence>
<dbReference type="AlphaFoldDB" id="A0AAD5XT54"/>
<dbReference type="InterPro" id="IPR003011">
    <property type="entry name" value="Cell_cycle_checkpoint_Rad1"/>
</dbReference>
<comment type="similarity">
    <text evidence="2">Belongs to the rad1 family.</text>
</comment>
<dbReference type="InterPro" id="IPR046938">
    <property type="entry name" value="DNA_clamp_sf"/>
</dbReference>
<keyword evidence="6" id="KW-0472">Membrane</keyword>
<dbReference type="PANTHER" id="PTHR10870">
    <property type="entry name" value="CELL CYCLE CHECKPOINT PROTEIN RAD1"/>
    <property type="match status" value="1"/>
</dbReference>
<comment type="caution">
    <text evidence="8">The sequence shown here is derived from an EMBL/GenBank/DDBJ whole genome shotgun (WGS) entry which is preliminary data.</text>
</comment>
<evidence type="ECO:0000256" key="2">
    <source>
        <dbReference type="ARBA" id="ARBA00010991"/>
    </source>
</evidence>
<keyword evidence="7" id="KW-0732">Signal</keyword>
<protein>
    <submittedName>
        <fullName evidence="8">SsDNA endodeoxyribonuclease</fullName>
    </submittedName>
</protein>
<evidence type="ECO:0000256" key="7">
    <source>
        <dbReference type="SAM" id="SignalP"/>
    </source>
</evidence>
<evidence type="ECO:0000313" key="9">
    <source>
        <dbReference type="Proteomes" id="UP001211065"/>
    </source>
</evidence>
<keyword evidence="6" id="KW-0812">Transmembrane</keyword>
<dbReference type="PRINTS" id="PR01245">
    <property type="entry name" value="RAD1REC1"/>
</dbReference>
<feature type="transmembrane region" description="Helical" evidence="6">
    <location>
        <begin position="227"/>
        <end position="249"/>
    </location>
</feature>
<proteinExistence type="inferred from homology"/>
<dbReference type="SUPFAM" id="SSF55979">
    <property type="entry name" value="DNA clamp"/>
    <property type="match status" value="1"/>
</dbReference>
<evidence type="ECO:0000256" key="5">
    <source>
        <dbReference type="ARBA" id="ARBA00023242"/>
    </source>
</evidence>
<keyword evidence="3" id="KW-0227">DNA damage</keyword>
<dbReference type="InterPro" id="IPR003021">
    <property type="entry name" value="Rad1_Rec1_Rad17"/>
</dbReference>
<dbReference type="Pfam" id="PF02144">
    <property type="entry name" value="Rad1"/>
    <property type="match status" value="1"/>
</dbReference>
<dbReference type="EMBL" id="JADGJW010000901">
    <property type="protein sequence ID" value="KAJ3210229.1"/>
    <property type="molecule type" value="Genomic_DNA"/>
</dbReference>
<feature type="chain" id="PRO_5042185776" evidence="7">
    <location>
        <begin position="21"/>
        <end position="540"/>
    </location>
</feature>
<comment type="subcellular location">
    <subcellularLocation>
        <location evidence="1">Nucleus</location>
    </subcellularLocation>
</comment>
<organism evidence="8 9">
    <name type="scientific">Clydaea vesicula</name>
    <dbReference type="NCBI Taxonomy" id="447962"/>
    <lineage>
        <taxon>Eukaryota</taxon>
        <taxon>Fungi</taxon>
        <taxon>Fungi incertae sedis</taxon>
        <taxon>Chytridiomycota</taxon>
        <taxon>Chytridiomycota incertae sedis</taxon>
        <taxon>Chytridiomycetes</taxon>
        <taxon>Lobulomycetales</taxon>
        <taxon>Lobulomycetaceae</taxon>
        <taxon>Clydaea</taxon>
    </lineage>
</organism>
<dbReference type="Gene3D" id="3.70.10.10">
    <property type="match status" value="1"/>
</dbReference>
<dbReference type="GO" id="GO:0006281">
    <property type="term" value="P:DNA repair"/>
    <property type="evidence" value="ECO:0007669"/>
    <property type="project" value="UniProtKB-KW"/>
</dbReference>
<evidence type="ECO:0000256" key="3">
    <source>
        <dbReference type="ARBA" id="ARBA00022763"/>
    </source>
</evidence>
<evidence type="ECO:0000256" key="6">
    <source>
        <dbReference type="SAM" id="Phobius"/>
    </source>
</evidence>
<dbReference type="PANTHER" id="PTHR10870:SF0">
    <property type="entry name" value="CELL CYCLE CHECKPOINT PROTEIN RAD1"/>
    <property type="match status" value="1"/>
</dbReference>
<sequence length="540" mass="60932">MKSTFLLATLFCSISSLTDYHKTSLQLYNQNKLNDAGRFAVEVQRLDYLSNEKNEVVAEKLSDIILSFDVKLDNNGEPTVLANVTVFKLGVPVELGLNNVQIEAGVVMKMKEGERPETAESFDVGLIDLQVQVIAEQVDLAGLVDITRLTIIEKVTEVNGVEVVQSETMQQVFEIKEHKISSKLPCKAMHPKMAIMGSHSEEGTKPSGCNAQRLLQWIESKPLAVKIVFNLLSGIFLGILTLIFFQIMYKLFTFAGYQRVSDEDDDGKILKNISLSPKEVEAGYFLEKENLPKYNDRVQANLDLPKNYFKSFKTEKEDGSDEEELELTFGFDLSNFLTCLGVFENLISSLRITCPKDLSELVLTMEDKGNITVATIKTFEAEIGDDLNDLFTDFPIIGSIIIQAEYLKETFLELDVTSENVFFSFNNENNKSFFKIFAKGLSGEADIKFNKNSEVVENFNCQRAISATYKLNQLHTSFKALSLSTKICIRINKKGFLSFQLMIPKNLQMTNQSYIFSEYIFSPMVDNELDNESQTDAVDR</sequence>